<keyword evidence="1" id="KW-0813">Transport</keyword>
<feature type="domain" description="ABC transporter" evidence="2">
    <location>
        <begin position="17"/>
        <end position="61"/>
    </location>
</feature>
<keyword evidence="3" id="KW-0067">ATP-binding</keyword>
<name>A0A1U7NUX4_9DEIO</name>
<evidence type="ECO:0000259" key="2">
    <source>
        <dbReference type="Pfam" id="PF00005"/>
    </source>
</evidence>
<comment type="caution">
    <text evidence="3">The sequence shown here is derived from an EMBL/GenBank/DDBJ whole genome shotgun (WGS) entry which is preliminary data.</text>
</comment>
<keyword evidence="3" id="KW-0547">Nucleotide-binding</keyword>
<gene>
    <name evidence="3" type="ORF">BOO71_0011026</name>
</gene>
<dbReference type="InterPro" id="IPR003439">
    <property type="entry name" value="ABC_transporter-like_ATP-bd"/>
</dbReference>
<dbReference type="EMBL" id="MSTI01000133">
    <property type="protein sequence ID" value="OLV16719.1"/>
    <property type="molecule type" value="Genomic_DNA"/>
</dbReference>
<dbReference type="GO" id="GO:0005524">
    <property type="term" value="F:ATP binding"/>
    <property type="evidence" value="ECO:0007669"/>
    <property type="project" value="UniProtKB-KW"/>
</dbReference>
<organism evidence="3 4">
    <name type="scientific">Deinococcus marmoris</name>
    <dbReference type="NCBI Taxonomy" id="249408"/>
    <lineage>
        <taxon>Bacteria</taxon>
        <taxon>Thermotogati</taxon>
        <taxon>Deinococcota</taxon>
        <taxon>Deinococci</taxon>
        <taxon>Deinococcales</taxon>
        <taxon>Deinococcaceae</taxon>
        <taxon>Deinococcus</taxon>
    </lineage>
</organism>
<accession>A0A1U7NUX4</accession>
<keyword evidence="4" id="KW-1185">Reference proteome</keyword>
<evidence type="ECO:0000313" key="3">
    <source>
        <dbReference type="EMBL" id="OLV16719.1"/>
    </source>
</evidence>
<dbReference type="GO" id="GO:0016887">
    <property type="term" value="F:ATP hydrolysis activity"/>
    <property type="evidence" value="ECO:0007669"/>
    <property type="project" value="InterPro"/>
</dbReference>
<reference evidence="3 4" key="1">
    <citation type="submission" date="2017-01" db="EMBL/GenBank/DDBJ databases">
        <title>Genome Analysis of Deinococcus marmoris KOPRI26562.</title>
        <authorList>
            <person name="Kim J.H."/>
            <person name="Oh H.-M."/>
        </authorList>
    </citation>
    <scope>NUCLEOTIDE SEQUENCE [LARGE SCALE GENOMIC DNA]</scope>
    <source>
        <strain evidence="3 4">KOPRI26562</strain>
    </source>
</reference>
<protein>
    <submittedName>
        <fullName evidence="3">Putrescine transport ATP-binding protein PotA</fullName>
    </submittedName>
</protein>
<dbReference type="Pfam" id="PF00005">
    <property type="entry name" value="ABC_tran"/>
    <property type="match status" value="1"/>
</dbReference>
<dbReference type="Proteomes" id="UP000186607">
    <property type="component" value="Unassembled WGS sequence"/>
</dbReference>
<evidence type="ECO:0000256" key="1">
    <source>
        <dbReference type="ARBA" id="ARBA00022448"/>
    </source>
</evidence>
<dbReference type="PANTHER" id="PTHR42781:SF4">
    <property type="entry name" value="SPERMIDINE_PUTRESCINE IMPORT ATP-BINDING PROTEIN POTA"/>
    <property type="match status" value="1"/>
</dbReference>
<dbReference type="Gene3D" id="3.40.50.300">
    <property type="entry name" value="P-loop containing nucleotide triphosphate hydrolases"/>
    <property type="match status" value="1"/>
</dbReference>
<dbReference type="OrthoDB" id="9802264at2"/>
<dbReference type="STRING" id="249408.BOO71_0011026"/>
<dbReference type="AlphaFoldDB" id="A0A1U7NUX4"/>
<evidence type="ECO:0000313" key="4">
    <source>
        <dbReference type="Proteomes" id="UP000186607"/>
    </source>
</evidence>
<dbReference type="PANTHER" id="PTHR42781">
    <property type="entry name" value="SPERMIDINE/PUTRESCINE IMPORT ATP-BINDING PROTEIN POTA"/>
    <property type="match status" value="1"/>
</dbReference>
<dbReference type="InterPro" id="IPR050093">
    <property type="entry name" value="ABC_SmlMolc_Importer"/>
</dbReference>
<sequence length="75" mass="8011">MNVFHNVASGLKLRRVSKTDIARKVGQALEFVGLPGMEKRSPAQLSAGQQQRVTLARALVDGIHASRKVSGTEAA</sequence>
<proteinExistence type="predicted"/>
<dbReference type="InterPro" id="IPR027417">
    <property type="entry name" value="P-loop_NTPase"/>
</dbReference>
<dbReference type="SUPFAM" id="SSF52540">
    <property type="entry name" value="P-loop containing nucleoside triphosphate hydrolases"/>
    <property type="match status" value="1"/>
</dbReference>